<protein>
    <submittedName>
        <fullName evidence="2">Uncharacterized protein</fullName>
    </submittedName>
</protein>
<proteinExistence type="predicted"/>
<feature type="compositionally biased region" description="Low complexity" evidence="1">
    <location>
        <begin position="235"/>
        <end position="249"/>
    </location>
</feature>
<gene>
    <name evidence="2" type="ORF">L207DRAFT_641128</name>
</gene>
<dbReference type="Proteomes" id="UP000235786">
    <property type="component" value="Unassembled WGS sequence"/>
</dbReference>
<evidence type="ECO:0000313" key="2">
    <source>
        <dbReference type="EMBL" id="PMD30932.1"/>
    </source>
</evidence>
<organism evidence="2 3">
    <name type="scientific">Hyaloscypha variabilis (strain UAMH 11265 / GT02V1 / F)</name>
    <name type="common">Meliniomyces variabilis</name>
    <dbReference type="NCBI Taxonomy" id="1149755"/>
    <lineage>
        <taxon>Eukaryota</taxon>
        <taxon>Fungi</taxon>
        <taxon>Dikarya</taxon>
        <taxon>Ascomycota</taxon>
        <taxon>Pezizomycotina</taxon>
        <taxon>Leotiomycetes</taxon>
        <taxon>Helotiales</taxon>
        <taxon>Hyaloscyphaceae</taxon>
        <taxon>Hyaloscypha</taxon>
        <taxon>Hyaloscypha variabilis</taxon>
    </lineage>
</organism>
<feature type="compositionally biased region" description="Acidic residues" evidence="1">
    <location>
        <begin position="263"/>
        <end position="272"/>
    </location>
</feature>
<feature type="region of interest" description="Disordered" evidence="1">
    <location>
        <begin position="357"/>
        <end position="416"/>
    </location>
</feature>
<evidence type="ECO:0000313" key="3">
    <source>
        <dbReference type="Proteomes" id="UP000235786"/>
    </source>
</evidence>
<accession>A0A2J6QXE9</accession>
<dbReference type="EMBL" id="KZ613964">
    <property type="protein sequence ID" value="PMD30932.1"/>
    <property type="molecule type" value="Genomic_DNA"/>
</dbReference>
<dbReference type="PROSITE" id="PS51257">
    <property type="entry name" value="PROKAR_LIPOPROTEIN"/>
    <property type="match status" value="1"/>
</dbReference>
<feature type="region of interest" description="Disordered" evidence="1">
    <location>
        <begin position="229"/>
        <end position="313"/>
    </location>
</feature>
<reference evidence="2 3" key="1">
    <citation type="submission" date="2016-04" db="EMBL/GenBank/DDBJ databases">
        <title>A degradative enzymes factory behind the ericoid mycorrhizal symbiosis.</title>
        <authorList>
            <consortium name="DOE Joint Genome Institute"/>
            <person name="Martino E."/>
            <person name="Morin E."/>
            <person name="Grelet G."/>
            <person name="Kuo A."/>
            <person name="Kohler A."/>
            <person name="Daghino S."/>
            <person name="Barry K."/>
            <person name="Choi C."/>
            <person name="Cichocki N."/>
            <person name="Clum A."/>
            <person name="Copeland A."/>
            <person name="Hainaut M."/>
            <person name="Haridas S."/>
            <person name="Labutti K."/>
            <person name="Lindquist E."/>
            <person name="Lipzen A."/>
            <person name="Khouja H.-R."/>
            <person name="Murat C."/>
            <person name="Ohm R."/>
            <person name="Olson A."/>
            <person name="Spatafora J."/>
            <person name="Veneault-Fourrey C."/>
            <person name="Henrissat B."/>
            <person name="Grigoriev I."/>
            <person name="Martin F."/>
            <person name="Perotto S."/>
        </authorList>
    </citation>
    <scope>NUCLEOTIDE SEQUENCE [LARGE SCALE GENOMIC DNA]</scope>
    <source>
        <strain evidence="2 3">F</strain>
    </source>
</reference>
<feature type="compositionally biased region" description="Basic and acidic residues" evidence="1">
    <location>
        <begin position="372"/>
        <end position="388"/>
    </location>
</feature>
<sequence length="416" mass="47332">MILRFTMPGSNATCVTCATLSCSDTPLAVASAFVTFITYFSGVLAAISVYYNSLLNGASELGELVRSFEQSAAQWNKFKDRLMHMQREEKTRFNVEGFSLLEDMLEAAGMELDEGHRMFEKSGIMDVLKRHRRGWRVPFIGSRRNRRLKLGWEWHNRGKELTVQSFKIKRSIADFQAFMLDSQQEDLEMFGRMLKDMEMNFEMFGDMLKDTHQVQMKLAKELIGKKFETENQNLDTTTPTDAPHTPEADQQASEVSSEHPEPDNEEPVDLPDDNGSAVSPKHSESNSEEVIKLSEKGKTTMVSSEQRNSLEDKEQDILATLARPPQIPSDKDHVFIAEKPKELRQTRRLREQINAIQRRASTWSSSVSGANKMDDSAGRPQKNKETRRGSTLSGDVPQESATWKELREGYDDLYDA</sequence>
<evidence type="ECO:0000256" key="1">
    <source>
        <dbReference type="SAM" id="MobiDB-lite"/>
    </source>
</evidence>
<name>A0A2J6QXE9_HYAVF</name>
<dbReference type="AlphaFoldDB" id="A0A2J6QXE9"/>
<feature type="compositionally biased region" description="Basic and acidic residues" evidence="1">
    <location>
        <begin position="281"/>
        <end position="298"/>
    </location>
</feature>
<keyword evidence="3" id="KW-1185">Reference proteome</keyword>
<feature type="compositionally biased region" description="Polar residues" evidence="1">
    <location>
        <begin position="359"/>
        <end position="369"/>
    </location>
</feature>